<protein>
    <submittedName>
        <fullName evidence="2">Uncharacterized protein</fullName>
    </submittedName>
</protein>
<dbReference type="Proteomes" id="UP000280344">
    <property type="component" value="Chromosome"/>
</dbReference>
<dbReference type="AlphaFoldDB" id="A0A3S9PUQ0"/>
<accession>A0A3S9PUQ0</accession>
<dbReference type="KEGG" id="flh:EJ997_00775"/>
<gene>
    <name evidence="2" type="ORF">EJ997_00775</name>
</gene>
<evidence type="ECO:0000313" key="3">
    <source>
        <dbReference type="Proteomes" id="UP000280344"/>
    </source>
</evidence>
<feature type="transmembrane region" description="Helical" evidence="1">
    <location>
        <begin position="12"/>
        <end position="33"/>
    </location>
</feature>
<keyword evidence="1" id="KW-1133">Transmembrane helix</keyword>
<evidence type="ECO:0000256" key="1">
    <source>
        <dbReference type="SAM" id="Phobius"/>
    </source>
</evidence>
<sequence length="65" mass="6986">MTHAIKAAIGYLFGLLVTFFVILVGAEVVLHFFAKEPKVTISVFIALVGTVIVAGAAFYRKKTSV</sequence>
<proteinExistence type="predicted"/>
<dbReference type="RefSeq" id="WP_126702882.1">
    <property type="nucleotide sequence ID" value="NZ_CP034593.1"/>
</dbReference>
<organism evidence="2 3">
    <name type="scientific">Flaviflexus ciconiae</name>
    <dbReference type="NCBI Taxonomy" id="2496867"/>
    <lineage>
        <taxon>Bacteria</taxon>
        <taxon>Bacillati</taxon>
        <taxon>Actinomycetota</taxon>
        <taxon>Actinomycetes</taxon>
        <taxon>Actinomycetales</taxon>
        <taxon>Actinomycetaceae</taxon>
        <taxon>Flaviflexus</taxon>
    </lineage>
</organism>
<reference evidence="2 3" key="1">
    <citation type="submission" date="2018-12" db="EMBL/GenBank/DDBJ databases">
        <title>Complete genome sequence of Flaviflexus sp. H23T48.</title>
        <authorList>
            <person name="Bae J.-W."/>
            <person name="Lee J.-Y."/>
        </authorList>
    </citation>
    <scope>NUCLEOTIDE SEQUENCE [LARGE SCALE GENOMIC DNA]</scope>
    <source>
        <strain evidence="2 3">H23T48</strain>
    </source>
</reference>
<feature type="transmembrane region" description="Helical" evidence="1">
    <location>
        <begin position="39"/>
        <end position="59"/>
    </location>
</feature>
<evidence type="ECO:0000313" key="2">
    <source>
        <dbReference type="EMBL" id="AZQ76073.1"/>
    </source>
</evidence>
<keyword evidence="3" id="KW-1185">Reference proteome</keyword>
<dbReference type="EMBL" id="CP034593">
    <property type="protein sequence ID" value="AZQ76073.1"/>
    <property type="molecule type" value="Genomic_DNA"/>
</dbReference>
<keyword evidence="1" id="KW-0812">Transmembrane</keyword>
<keyword evidence="1" id="KW-0472">Membrane</keyword>
<name>A0A3S9PUQ0_9ACTO</name>